<evidence type="ECO:0000313" key="2">
    <source>
        <dbReference type="Proteomes" id="UP001430953"/>
    </source>
</evidence>
<gene>
    <name evidence="1" type="ORF">PUN28_007412</name>
</gene>
<evidence type="ECO:0000313" key="1">
    <source>
        <dbReference type="EMBL" id="KAL0122698.1"/>
    </source>
</evidence>
<dbReference type="Proteomes" id="UP001430953">
    <property type="component" value="Unassembled WGS sequence"/>
</dbReference>
<comment type="caution">
    <text evidence="1">The sequence shown here is derived from an EMBL/GenBank/DDBJ whole genome shotgun (WGS) entry which is preliminary data.</text>
</comment>
<keyword evidence="2" id="KW-1185">Reference proteome</keyword>
<dbReference type="AlphaFoldDB" id="A0AAW2G3T8"/>
<organism evidence="1 2">
    <name type="scientific">Cardiocondyla obscurior</name>
    <dbReference type="NCBI Taxonomy" id="286306"/>
    <lineage>
        <taxon>Eukaryota</taxon>
        <taxon>Metazoa</taxon>
        <taxon>Ecdysozoa</taxon>
        <taxon>Arthropoda</taxon>
        <taxon>Hexapoda</taxon>
        <taxon>Insecta</taxon>
        <taxon>Pterygota</taxon>
        <taxon>Neoptera</taxon>
        <taxon>Endopterygota</taxon>
        <taxon>Hymenoptera</taxon>
        <taxon>Apocrita</taxon>
        <taxon>Aculeata</taxon>
        <taxon>Formicoidea</taxon>
        <taxon>Formicidae</taxon>
        <taxon>Myrmicinae</taxon>
        <taxon>Cardiocondyla</taxon>
    </lineage>
</organism>
<protein>
    <submittedName>
        <fullName evidence="1">Uncharacterized protein</fullName>
    </submittedName>
</protein>
<proteinExistence type="predicted"/>
<name>A0AAW2G3T8_9HYME</name>
<accession>A0AAW2G3T8</accession>
<dbReference type="EMBL" id="JADYXP020000006">
    <property type="protein sequence ID" value="KAL0122698.1"/>
    <property type="molecule type" value="Genomic_DNA"/>
</dbReference>
<reference evidence="1 2" key="1">
    <citation type="submission" date="2023-03" db="EMBL/GenBank/DDBJ databases">
        <title>High recombination rates correlate with genetic variation in Cardiocondyla obscurior ants.</title>
        <authorList>
            <person name="Errbii M."/>
        </authorList>
    </citation>
    <scope>NUCLEOTIDE SEQUENCE [LARGE SCALE GENOMIC DNA]</scope>
    <source>
        <strain evidence="1">Alpha-2009</strain>
        <tissue evidence="1">Whole body</tissue>
    </source>
</reference>
<sequence>MTNNAAVVVVAEVVVEWKAMIPIVSKMIRSPSSDHENRTCKRNVYHELSSLYSCRSNICEIYNIPLIQSGSKSVVGG</sequence>